<dbReference type="InterPro" id="IPR051044">
    <property type="entry name" value="MAG_DAG_Lipase"/>
</dbReference>
<keyword evidence="3" id="KW-1185">Reference proteome</keyword>
<dbReference type="Proteomes" id="UP000594873">
    <property type="component" value="Chromosome"/>
</dbReference>
<dbReference type="GO" id="GO:0016787">
    <property type="term" value="F:hydrolase activity"/>
    <property type="evidence" value="ECO:0007669"/>
    <property type="project" value="UniProtKB-KW"/>
</dbReference>
<reference evidence="2 3" key="1">
    <citation type="submission" date="2020-11" db="EMBL/GenBank/DDBJ databases">
        <title>Genome seq and assembly of Sphingosinicella sp.</title>
        <authorList>
            <person name="Chhetri G."/>
        </authorList>
    </citation>
    <scope>NUCLEOTIDE SEQUENCE [LARGE SCALE GENOMIC DNA]</scope>
    <source>
        <strain evidence="2 3">UDD2</strain>
    </source>
</reference>
<sequence>MQVTPIDRRAHPEGARFSSWTAPDGWRLRVMDWPPPRDVPVRGSLLFLGGRGDFIEKYLEAMHHWHMRGWHITSFDWRGQGASRKDGGPSPDAGFDPLLHDLAVFSQEWIAAHPGPHVAVGHSMGGHLLLRALAEASPPFAAAVLVAPMIGINTGLLPGWLSARLARFFQKIGRGSFPVARDYQAAIEGKAARQNRLTSSADRYADEKWWHGRQPGYDLGIPTWDWVAAAYRSMAASTPGALKAVRIPLLILATDRDRLVDTRAIREAARLLPNAELALFDSAHEILREDDPVRLAAMHRIDAFLDRHAAS</sequence>
<name>A0A7T2LN77_9SPHN</name>
<dbReference type="InterPro" id="IPR022742">
    <property type="entry name" value="Hydrolase_4"/>
</dbReference>
<protein>
    <submittedName>
        <fullName evidence="2">Alpha/beta hydrolase</fullName>
    </submittedName>
</protein>
<accession>A0A7T2LN77</accession>
<dbReference type="InterPro" id="IPR029058">
    <property type="entry name" value="AB_hydrolase_fold"/>
</dbReference>
<evidence type="ECO:0000313" key="3">
    <source>
        <dbReference type="Proteomes" id="UP000594873"/>
    </source>
</evidence>
<gene>
    <name evidence="2" type="ORF">IC614_04760</name>
</gene>
<dbReference type="EMBL" id="CP065592">
    <property type="protein sequence ID" value="QPQ55897.1"/>
    <property type="molecule type" value="Genomic_DNA"/>
</dbReference>
<dbReference type="Gene3D" id="3.40.50.1820">
    <property type="entry name" value="alpha/beta hydrolase"/>
    <property type="match status" value="1"/>
</dbReference>
<organism evidence="2 3">
    <name type="scientific">Allosphingosinicella flava</name>
    <dbReference type="NCBI Taxonomy" id="2771430"/>
    <lineage>
        <taxon>Bacteria</taxon>
        <taxon>Pseudomonadati</taxon>
        <taxon>Pseudomonadota</taxon>
        <taxon>Alphaproteobacteria</taxon>
        <taxon>Sphingomonadales</taxon>
        <taxon>Sphingomonadaceae</taxon>
        <taxon>Allosphingosinicella</taxon>
    </lineage>
</organism>
<proteinExistence type="predicted"/>
<dbReference type="Pfam" id="PF12146">
    <property type="entry name" value="Hydrolase_4"/>
    <property type="match status" value="1"/>
</dbReference>
<dbReference type="PANTHER" id="PTHR11614">
    <property type="entry name" value="PHOSPHOLIPASE-RELATED"/>
    <property type="match status" value="1"/>
</dbReference>
<keyword evidence="2" id="KW-0378">Hydrolase</keyword>
<dbReference type="KEGG" id="sflv:IC614_04760"/>
<dbReference type="SUPFAM" id="SSF53474">
    <property type="entry name" value="alpha/beta-Hydrolases"/>
    <property type="match status" value="1"/>
</dbReference>
<feature type="domain" description="Serine aminopeptidase S33" evidence="1">
    <location>
        <begin position="41"/>
        <end position="291"/>
    </location>
</feature>
<evidence type="ECO:0000313" key="2">
    <source>
        <dbReference type="EMBL" id="QPQ55897.1"/>
    </source>
</evidence>
<dbReference type="AlphaFoldDB" id="A0A7T2LN77"/>
<evidence type="ECO:0000259" key="1">
    <source>
        <dbReference type="Pfam" id="PF12146"/>
    </source>
</evidence>